<name>A0A370DQJ5_9GAMM</name>
<feature type="transmembrane region" description="Helical" evidence="1">
    <location>
        <begin position="12"/>
        <end position="31"/>
    </location>
</feature>
<reference evidence="2 3" key="1">
    <citation type="journal article" date="2018" name="ISME J.">
        <title>Endosymbiont genomes yield clues of tubeworm success.</title>
        <authorList>
            <person name="Li Y."/>
            <person name="Liles M.R."/>
            <person name="Halanych K.M."/>
        </authorList>
    </citation>
    <scope>NUCLEOTIDE SEQUENCE [LARGE SCALE GENOMIC DNA]</scope>
    <source>
        <strain evidence="2">A1462</strain>
    </source>
</reference>
<organism evidence="2 3">
    <name type="scientific">endosymbiont of Escarpia spicata</name>
    <dbReference type="NCBI Taxonomy" id="2200908"/>
    <lineage>
        <taxon>Bacteria</taxon>
        <taxon>Pseudomonadati</taxon>
        <taxon>Pseudomonadota</taxon>
        <taxon>Gammaproteobacteria</taxon>
        <taxon>sulfur-oxidizing symbionts</taxon>
    </lineage>
</organism>
<evidence type="ECO:0000256" key="1">
    <source>
        <dbReference type="SAM" id="Phobius"/>
    </source>
</evidence>
<accession>A0A370DQJ5</accession>
<proteinExistence type="predicted"/>
<keyword evidence="1" id="KW-0472">Membrane</keyword>
<dbReference type="EMBL" id="QFXE01000008">
    <property type="protein sequence ID" value="RDH86582.1"/>
    <property type="molecule type" value="Genomic_DNA"/>
</dbReference>
<protein>
    <recommendedName>
        <fullName evidence="4">MotA/TolQ/ExbB proton channel domain-containing protein</fullName>
    </recommendedName>
</protein>
<evidence type="ECO:0008006" key="4">
    <source>
        <dbReference type="Google" id="ProtNLM"/>
    </source>
</evidence>
<dbReference type="Proteomes" id="UP000254771">
    <property type="component" value="Unassembled WGS sequence"/>
</dbReference>
<evidence type="ECO:0000313" key="2">
    <source>
        <dbReference type="EMBL" id="RDH86582.1"/>
    </source>
</evidence>
<keyword evidence="3" id="KW-1185">Reference proteome</keyword>
<gene>
    <name evidence="2" type="ORF">DIZ78_06650</name>
</gene>
<feature type="transmembrane region" description="Helical" evidence="1">
    <location>
        <begin position="72"/>
        <end position="94"/>
    </location>
</feature>
<feature type="transmembrane region" description="Helical" evidence="1">
    <location>
        <begin position="43"/>
        <end position="65"/>
    </location>
</feature>
<comment type="caution">
    <text evidence="2">The sequence shown here is derived from an EMBL/GenBank/DDBJ whole genome shotgun (WGS) entry which is preliminary data.</text>
</comment>
<sequence>MVTPKSPAPWAKLIELALLFSLVALLVTLYTQGYLDRILGNLLTLWFFCIILTIVVLVESFAFAGRDADDHFWSWLTTGLGMLGTVLGFSMALAGLEVDALHDPATLSAEIGRFLKTVSFAIDTTMIGLSAAMTMEAMNKVRKMLYGERSAGSNAHAVTSERD</sequence>
<keyword evidence="1" id="KW-1133">Transmembrane helix</keyword>
<evidence type="ECO:0000313" key="3">
    <source>
        <dbReference type="Proteomes" id="UP000254771"/>
    </source>
</evidence>
<keyword evidence="1" id="KW-0812">Transmembrane</keyword>
<dbReference type="AlphaFoldDB" id="A0A370DQJ5"/>